<evidence type="ECO:0000313" key="3">
    <source>
        <dbReference type="EMBL" id="OWF38374.1"/>
    </source>
</evidence>
<dbReference type="Proteomes" id="UP000242188">
    <property type="component" value="Unassembled WGS sequence"/>
</dbReference>
<dbReference type="OrthoDB" id="1681166at2759"/>
<proteinExistence type="inferred from homology"/>
<comment type="caution">
    <text evidence="3">The sequence shown here is derived from an EMBL/GenBank/DDBJ whole genome shotgun (WGS) entry which is preliminary data.</text>
</comment>
<organism evidence="3 4">
    <name type="scientific">Mizuhopecten yessoensis</name>
    <name type="common">Japanese scallop</name>
    <name type="synonym">Patinopecten yessoensis</name>
    <dbReference type="NCBI Taxonomy" id="6573"/>
    <lineage>
        <taxon>Eukaryota</taxon>
        <taxon>Metazoa</taxon>
        <taxon>Spiralia</taxon>
        <taxon>Lophotrochozoa</taxon>
        <taxon>Mollusca</taxon>
        <taxon>Bivalvia</taxon>
        <taxon>Autobranchia</taxon>
        <taxon>Pteriomorphia</taxon>
        <taxon>Pectinida</taxon>
        <taxon>Pectinoidea</taxon>
        <taxon>Pectinidae</taxon>
        <taxon>Mizuhopecten</taxon>
    </lineage>
</organism>
<dbReference type="STRING" id="6573.A0A210PPK2"/>
<reference evidence="3 4" key="1">
    <citation type="journal article" date="2017" name="Nat. Ecol. Evol.">
        <title>Scallop genome provides insights into evolution of bilaterian karyotype and development.</title>
        <authorList>
            <person name="Wang S."/>
            <person name="Zhang J."/>
            <person name="Jiao W."/>
            <person name="Li J."/>
            <person name="Xun X."/>
            <person name="Sun Y."/>
            <person name="Guo X."/>
            <person name="Huan P."/>
            <person name="Dong B."/>
            <person name="Zhang L."/>
            <person name="Hu X."/>
            <person name="Sun X."/>
            <person name="Wang J."/>
            <person name="Zhao C."/>
            <person name="Wang Y."/>
            <person name="Wang D."/>
            <person name="Huang X."/>
            <person name="Wang R."/>
            <person name="Lv J."/>
            <person name="Li Y."/>
            <person name="Zhang Z."/>
            <person name="Liu B."/>
            <person name="Lu W."/>
            <person name="Hui Y."/>
            <person name="Liang J."/>
            <person name="Zhou Z."/>
            <person name="Hou R."/>
            <person name="Li X."/>
            <person name="Liu Y."/>
            <person name="Li H."/>
            <person name="Ning X."/>
            <person name="Lin Y."/>
            <person name="Zhao L."/>
            <person name="Xing Q."/>
            <person name="Dou J."/>
            <person name="Li Y."/>
            <person name="Mao J."/>
            <person name="Guo H."/>
            <person name="Dou H."/>
            <person name="Li T."/>
            <person name="Mu C."/>
            <person name="Jiang W."/>
            <person name="Fu Q."/>
            <person name="Fu X."/>
            <person name="Miao Y."/>
            <person name="Liu J."/>
            <person name="Yu Q."/>
            <person name="Li R."/>
            <person name="Liao H."/>
            <person name="Li X."/>
            <person name="Kong Y."/>
            <person name="Jiang Z."/>
            <person name="Chourrout D."/>
            <person name="Li R."/>
            <person name="Bao Z."/>
        </authorList>
    </citation>
    <scope>NUCLEOTIDE SEQUENCE [LARGE SCALE GENOMIC DNA]</scope>
    <source>
        <strain evidence="3 4">PY_sf001</strain>
    </source>
</reference>
<dbReference type="EMBL" id="NEDP02005568">
    <property type="protein sequence ID" value="OWF38374.1"/>
    <property type="molecule type" value="Genomic_DNA"/>
</dbReference>
<dbReference type="Pfam" id="PF14854">
    <property type="entry name" value="LURAP"/>
    <property type="match status" value="1"/>
</dbReference>
<dbReference type="PANTHER" id="PTHR46949:SF1">
    <property type="entry name" value="AT07979P2"/>
    <property type="match status" value="1"/>
</dbReference>
<protein>
    <submittedName>
        <fullName evidence="3">Protein FAM89B</fullName>
    </submittedName>
</protein>
<dbReference type="InterPro" id="IPR039499">
    <property type="entry name" value="LURA1/LRA25"/>
</dbReference>
<evidence type="ECO:0000256" key="2">
    <source>
        <dbReference type="SAM" id="MobiDB-lite"/>
    </source>
</evidence>
<dbReference type="AlphaFoldDB" id="A0A210PPK2"/>
<gene>
    <name evidence="3" type="ORF">KP79_PYT10749</name>
</gene>
<evidence type="ECO:0000313" key="4">
    <source>
        <dbReference type="Proteomes" id="UP000242188"/>
    </source>
</evidence>
<comment type="similarity">
    <text evidence="1">Belongs to the FAM89 family.</text>
</comment>
<evidence type="ECO:0000256" key="1">
    <source>
        <dbReference type="ARBA" id="ARBA00038125"/>
    </source>
</evidence>
<feature type="compositionally biased region" description="Polar residues" evidence="2">
    <location>
        <begin position="36"/>
        <end position="53"/>
    </location>
</feature>
<feature type="compositionally biased region" description="Basic and acidic residues" evidence="2">
    <location>
        <begin position="56"/>
        <end position="66"/>
    </location>
</feature>
<sequence length="211" mass="23201">MAELPGLPPLPKCFSDVVNLNPSLTSFEEKEEESTLGGSISDTEFSSLSSPMSQPDGRDSLLRDGDTDLQCNASYTGSSVDSAVQSPEDQPSGSEEMSPFVKLNTALSTLKNEMAGLRELDVSLLCQLWSLNDAIQEYKVAVQDRYSETNSEYSWGMNSRTSSIGSFDDYDWNADIYLKPDGYVDSSLHGSTSSLLQQINELKERAESEFM</sequence>
<accession>A0A210PPK2</accession>
<name>A0A210PPK2_MIZYE</name>
<dbReference type="PANTHER" id="PTHR46949">
    <property type="entry name" value="LEUCINE REPEAT ADAPTER PROTEIN 25"/>
    <property type="match status" value="1"/>
</dbReference>
<feature type="region of interest" description="Disordered" evidence="2">
    <location>
        <begin position="28"/>
        <end position="98"/>
    </location>
</feature>
<feature type="compositionally biased region" description="Polar residues" evidence="2">
    <location>
        <begin position="69"/>
        <end position="95"/>
    </location>
</feature>
<keyword evidence="4" id="KW-1185">Reference proteome</keyword>